<evidence type="ECO:0000256" key="1">
    <source>
        <dbReference type="SAM" id="SignalP"/>
    </source>
</evidence>
<evidence type="ECO:0000313" key="2">
    <source>
        <dbReference type="EMBL" id="BBI20187.1"/>
    </source>
</evidence>
<dbReference type="AlphaFoldDB" id="A0A3T1CGS7"/>
<sequence>MEMQRKRCPLRRSVHARVVGLSLAIGVGAAWSAVGFAQETPSKDLLDCRAIGSDDDRLACYDAALDAQYGVDEELVEKRKEYRRQRFGLPVDSSGARMTELEAIVAAVDSNLRTRQTTVALDNGQEWQVLSTGGLRAQFKPGQSVTISESATGGYRIRIADKKGFKGVSRVR</sequence>
<keyword evidence="1" id="KW-0732">Signal</keyword>
<dbReference type="Proteomes" id="UP000290057">
    <property type="component" value="Chromosome"/>
</dbReference>
<accession>A0A3T1CGS7</accession>
<proteinExistence type="predicted"/>
<feature type="signal peptide" evidence="1">
    <location>
        <begin position="1"/>
        <end position="32"/>
    </location>
</feature>
<keyword evidence="3" id="KW-1185">Reference proteome</keyword>
<evidence type="ECO:0000313" key="3">
    <source>
        <dbReference type="Proteomes" id="UP000290057"/>
    </source>
</evidence>
<name>A0A3T1CGS7_9SPHN</name>
<feature type="chain" id="PRO_5019082464" evidence="1">
    <location>
        <begin position="33"/>
        <end position="172"/>
    </location>
</feature>
<reference evidence="2 3" key="1">
    <citation type="submission" date="2019-01" db="EMBL/GenBank/DDBJ databases">
        <title>Complete genome sequence of Erythrobacter flavus KJ5.</title>
        <authorList>
            <person name="Kanesaki Y."/>
            <person name="Brotosudarmo T."/>
            <person name="Moriuchi R."/>
            <person name="Awai K."/>
        </authorList>
    </citation>
    <scope>NUCLEOTIDE SEQUENCE [LARGE SCALE GENOMIC DNA]</scope>
    <source>
        <strain evidence="2 3">KJ5</strain>
    </source>
</reference>
<dbReference type="RefSeq" id="WP_130586141.1">
    <property type="nucleotide sequence ID" value="NZ_AP019389.1"/>
</dbReference>
<dbReference type="EMBL" id="AP019389">
    <property type="protein sequence ID" value="BBI20187.1"/>
    <property type="molecule type" value="Genomic_DNA"/>
</dbReference>
<organism evidence="2 3">
    <name type="scientific">Qipengyuania flava</name>
    <dbReference type="NCBI Taxonomy" id="192812"/>
    <lineage>
        <taxon>Bacteria</taxon>
        <taxon>Pseudomonadati</taxon>
        <taxon>Pseudomonadota</taxon>
        <taxon>Alphaproteobacteria</taxon>
        <taxon>Sphingomonadales</taxon>
        <taxon>Erythrobacteraceae</taxon>
        <taxon>Qipengyuania</taxon>
    </lineage>
</organism>
<protein>
    <submittedName>
        <fullName evidence="2">Uncharacterized protein</fullName>
    </submittedName>
</protein>
<gene>
    <name evidence="2" type="ORF">EKJ_10340</name>
</gene>